<proteinExistence type="predicted"/>
<dbReference type="Pfam" id="PF06439">
    <property type="entry name" value="3keto-disac_hyd"/>
    <property type="match status" value="1"/>
</dbReference>
<evidence type="ECO:0000313" key="4">
    <source>
        <dbReference type="Proteomes" id="UP000612362"/>
    </source>
</evidence>
<reference evidence="3" key="1">
    <citation type="submission" date="2020-10" db="EMBL/GenBank/DDBJ databases">
        <title>Taxonomic study of unclassified bacteria belonging to the class Ktedonobacteria.</title>
        <authorList>
            <person name="Yabe S."/>
            <person name="Wang C.M."/>
            <person name="Zheng Y."/>
            <person name="Sakai Y."/>
            <person name="Cavaletti L."/>
            <person name="Monciardini P."/>
            <person name="Donadio S."/>
        </authorList>
    </citation>
    <scope>NUCLEOTIDE SEQUENCE</scope>
    <source>
        <strain evidence="3">SOSP1-1</strain>
    </source>
</reference>
<feature type="domain" description="3-keto-alpha-glucoside-1,2-lyase/3-keto-2-hydroxy-glucal hydratase" evidence="2">
    <location>
        <begin position="59"/>
        <end position="198"/>
    </location>
</feature>
<dbReference type="AlphaFoldDB" id="A0A8J3MR51"/>
<feature type="region of interest" description="Disordered" evidence="1">
    <location>
        <begin position="1"/>
        <end position="22"/>
    </location>
</feature>
<evidence type="ECO:0000256" key="1">
    <source>
        <dbReference type="SAM" id="MobiDB-lite"/>
    </source>
</evidence>
<dbReference type="InterPro" id="IPR010496">
    <property type="entry name" value="AL/BT2_dom"/>
</dbReference>
<protein>
    <recommendedName>
        <fullName evidence="2">3-keto-alpha-glucoside-1,2-lyase/3-keto-2-hydroxy-glucal hydratase domain-containing protein</fullName>
    </recommendedName>
</protein>
<dbReference type="GO" id="GO:0016787">
    <property type="term" value="F:hydrolase activity"/>
    <property type="evidence" value="ECO:0007669"/>
    <property type="project" value="InterPro"/>
</dbReference>
<sequence length="201" mass="22573">MRYCTAQNERQTFPPNAAPTLSDSLTQNTKQFQWEESDDGEGICGFRDKHYSIKQNMRGDLTTCTAQGINLTNFALQVEVAQIQGQSAGLLFYIQDTFSAFYAFQIDKGGSYQLTVYTDNTRSGARIILRNTSSAIKTAPEDNNVLGLRAHNGRFDLYINGFYIQSATDNTYTKGYLGLFVDAQYDASTEAVFKNLKIWVE</sequence>
<dbReference type="EMBL" id="BNJF01000001">
    <property type="protein sequence ID" value="GHO43303.1"/>
    <property type="molecule type" value="Genomic_DNA"/>
</dbReference>
<dbReference type="Gene3D" id="2.60.120.560">
    <property type="entry name" value="Exo-inulinase, domain 1"/>
    <property type="match status" value="1"/>
</dbReference>
<keyword evidence="4" id="KW-1185">Reference proteome</keyword>
<organism evidence="3 4">
    <name type="scientific">Ktedonospora formicarum</name>
    <dbReference type="NCBI Taxonomy" id="2778364"/>
    <lineage>
        <taxon>Bacteria</taxon>
        <taxon>Bacillati</taxon>
        <taxon>Chloroflexota</taxon>
        <taxon>Ktedonobacteria</taxon>
        <taxon>Ktedonobacterales</taxon>
        <taxon>Ktedonobacteraceae</taxon>
        <taxon>Ktedonospora</taxon>
    </lineage>
</organism>
<dbReference type="Proteomes" id="UP000612362">
    <property type="component" value="Unassembled WGS sequence"/>
</dbReference>
<name>A0A8J3MR51_9CHLR</name>
<comment type="caution">
    <text evidence="3">The sequence shown here is derived from an EMBL/GenBank/DDBJ whole genome shotgun (WGS) entry which is preliminary data.</text>
</comment>
<evidence type="ECO:0000313" key="3">
    <source>
        <dbReference type="EMBL" id="GHO43303.1"/>
    </source>
</evidence>
<evidence type="ECO:0000259" key="2">
    <source>
        <dbReference type="Pfam" id="PF06439"/>
    </source>
</evidence>
<gene>
    <name evidence="3" type="ORF">KSX_14660</name>
</gene>
<accession>A0A8J3MR51</accession>